<reference evidence="16" key="1">
    <citation type="submission" date="2024-01" db="EMBL/GenBank/DDBJ databases">
        <title>The first autotrophic representatives of the genus Thermodesulfovibrio.</title>
        <authorList>
            <person name="Maltseva A.I."/>
            <person name="Elcheninov A.G."/>
            <person name="Kublanov I.V."/>
            <person name="Lebedinsky A.V."/>
            <person name="Frolov E.N."/>
        </authorList>
    </citation>
    <scope>NUCLEOTIDE SEQUENCE</scope>
    <source>
        <strain evidence="16">3462-1</strain>
    </source>
</reference>
<comment type="pathway">
    <text evidence="2">Carbohydrate biosynthesis; Calvin cycle.</text>
</comment>
<keyword evidence="5 12" id="KW-0963">Cytoplasm</keyword>
<feature type="binding site" evidence="12">
    <location>
        <position position="109"/>
    </location>
    <ligand>
        <name>Mg(2+)</name>
        <dbReference type="ChEBI" id="CHEBI:18420"/>
        <label>1</label>
    </ligand>
</feature>
<feature type="binding site" evidence="12">
    <location>
        <position position="255"/>
    </location>
    <ligand>
        <name>substrate</name>
    </ligand>
</feature>
<feature type="binding site" evidence="12">
    <location>
        <begin position="112"/>
        <end position="115"/>
    </location>
    <ligand>
        <name>substrate</name>
    </ligand>
</feature>
<name>A0AAU8H5H3_9BACT</name>
<dbReference type="PANTHER" id="PTHR11556:SF35">
    <property type="entry name" value="SEDOHEPTULOSE-1,7-BISPHOSPHATASE, CHLOROPLASTIC"/>
    <property type="match status" value="1"/>
</dbReference>
<evidence type="ECO:0000256" key="7">
    <source>
        <dbReference type="ARBA" id="ARBA00022801"/>
    </source>
</evidence>
<keyword evidence="8 12" id="KW-0460">Magnesium</keyword>
<dbReference type="Pfam" id="PF18913">
    <property type="entry name" value="FBPase_C"/>
    <property type="match status" value="1"/>
</dbReference>
<dbReference type="PIRSF" id="PIRSF500210">
    <property type="entry name" value="FBPtase"/>
    <property type="match status" value="1"/>
</dbReference>
<evidence type="ECO:0000256" key="9">
    <source>
        <dbReference type="ARBA" id="ARBA00023277"/>
    </source>
</evidence>
<feature type="binding site" evidence="12">
    <location>
        <position position="88"/>
    </location>
    <ligand>
        <name>Mg(2+)</name>
        <dbReference type="ChEBI" id="CHEBI:18420"/>
        <label>1</label>
    </ligand>
</feature>
<evidence type="ECO:0000256" key="6">
    <source>
        <dbReference type="ARBA" id="ARBA00022723"/>
    </source>
</evidence>
<dbReference type="Pfam" id="PF00316">
    <property type="entry name" value="FBPase"/>
    <property type="match status" value="1"/>
</dbReference>
<dbReference type="EMBL" id="CP144374">
    <property type="protein sequence ID" value="XCH49454.1"/>
    <property type="molecule type" value="Genomic_DNA"/>
</dbReference>
<keyword evidence="7 12" id="KW-0378">Hydrolase</keyword>
<feature type="binding site" evidence="12">
    <location>
        <position position="109"/>
    </location>
    <ligand>
        <name>Mg(2+)</name>
        <dbReference type="ChEBI" id="CHEBI:18420"/>
        <label>2</label>
    </ligand>
</feature>
<evidence type="ECO:0000256" key="2">
    <source>
        <dbReference type="ARBA" id="ARBA00005215"/>
    </source>
</evidence>
<dbReference type="PROSITE" id="PS00124">
    <property type="entry name" value="FBPASE"/>
    <property type="match status" value="1"/>
</dbReference>
<dbReference type="GO" id="GO:0006000">
    <property type="term" value="P:fructose metabolic process"/>
    <property type="evidence" value="ECO:0007669"/>
    <property type="project" value="TreeGrafter"/>
</dbReference>
<dbReference type="Gene3D" id="3.30.540.10">
    <property type="entry name" value="Fructose-1,6-Bisphosphatase, subunit A, domain 1"/>
    <property type="match status" value="1"/>
</dbReference>
<dbReference type="Gene3D" id="3.40.190.80">
    <property type="match status" value="1"/>
</dbReference>
<dbReference type="PIRSF" id="PIRSF000904">
    <property type="entry name" value="FBPtase_SBPase"/>
    <property type="match status" value="1"/>
</dbReference>
<comment type="subcellular location">
    <subcellularLocation>
        <location evidence="12">Cytoplasm</location>
    </subcellularLocation>
</comment>
<dbReference type="KEGG" id="tob:V4D31_04615"/>
<feature type="binding site" evidence="12">
    <location>
        <position position="200"/>
    </location>
    <ligand>
        <name>substrate</name>
    </ligand>
</feature>
<evidence type="ECO:0000256" key="10">
    <source>
        <dbReference type="ARBA" id="ARBA00072069"/>
    </source>
</evidence>
<keyword evidence="9 12" id="KW-0119">Carbohydrate metabolism</keyword>
<dbReference type="FunFam" id="3.30.540.10:FF:000002">
    <property type="entry name" value="Fructose-1,6-bisphosphatase class 1"/>
    <property type="match status" value="1"/>
</dbReference>
<feature type="binding site" evidence="12">
    <location>
        <position position="112"/>
    </location>
    <ligand>
        <name>Mg(2+)</name>
        <dbReference type="ChEBI" id="CHEBI:18420"/>
        <label>2</label>
    </ligand>
</feature>
<evidence type="ECO:0000256" key="5">
    <source>
        <dbReference type="ARBA" id="ARBA00022490"/>
    </source>
</evidence>
<comment type="subunit">
    <text evidence="12">Homotetramer.</text>
</comment>
<evidence type="ECO:0000256" key="8">
    <source>
        <dbReference type="ARBA" id="ARBA00022842"/>
    </source>
</evidence>
<sequence>MDLNRFILEQERKHPEATGTLSHALMAIENATKIISSYIRMAGLVDVIGKTGRINVQGEEVQKLDTLSNRVLVEHLSGSGDFYAVASEEMENALFPEEGKEGKYIIAVDPLDGSSVIDANTSVGTIFSIWRKTSSDESTFLQEGKKIVAAGYVIYGTSTMLVYSTGNGVYGFTLDPMVGTYLLSHPNIKIPDKGKIYGFNESYYNKWEEKIRKCVDYFKSEGYTLRWAGAMVTDIHRTIMKGGIFAYPMVGSKAKIRLLYEAAPMAFLVKQAGGLATDGTENILDIKPQALHQRVPVFMGSPEDVKKCMEIMNR</sequence>
<evidence type="ECO:0000256" key="4">
    <source>
        <dbReference type="ARBA" id="ARBA00013093"/>
    </source>
</evidence>
<dbReference type="GO" id="GO:0042132">
    <property type="term" value="F:fructose 1,6-bisphosphate 1-phosphatase activity"/>
    <property type="evidence" value="ECO:0007669"/>
    <property type="project" value="UniProtKB-UniRule"/>
</dbReference>
<evidence type="ECO:0000256" key="1">
    <source>
        <dbReference type="ARBA" id="ARBA00001273"/>
    </source>
</evidence>
<dbReference type="CDD" id="cd00354">
    <property type="entry name" value="FBPase"/>
    <property type="match status" value="1"/>
</dbReference>
<dbReference type="GO" id="GO:0006094">
    <property type="term" value="P:gluconeogenesis"/>
    <property type="evidence" value="ECO:0007669"/>
    <property type="project" value="UniProtKB-UniRule"/>
</dbReference>
<evidence type="ECO:0000256" key="13">
    <source>
        <dbReference type="RuleBase" id="RU000508"/>
    </source>
</evidence>
<dbReference type="GO" id="GO:0005829">
    <property type="term" value="C:cytosol"/>
    <property type="evidence" value="ECO:0007669"/>
    <property type="project" value="TreeGrafter"/>
</dbReference>
<feature type="binding site" evidence="12">
    <location>
        <position position="111"/>
    </location>
    <ligand>
        <name>Mg(2+)</name>
        <dbReference type="ChEBI" id="CHEBI:18420"/>
        <label>1</label>
    </ligand>
</feature>
<gene>
    <name evidence="12 16" type="primary">fbp</name>
    <name evidence="16" type="ORF">V4D31_04615</name>
</gene>
<dbReference type="InterPro" id="IPR033391">
    <property type="entry name" value="FBPase_N"/>
</dbReference>
<dbReference type="GO" id="GO:0000287">
    <property type="term" value="F:magnesium ion binding"/>
    <property type="evidence" value="ECO:0007669"/>
    <property type="project" value="UniProtKB-UniRule"/>
</dbReference>
<feature type="domain" description="Fructose-1-6-bisphosphatase class 1 C-terminal" evidence="15">
    <location>
        <begin position="190"/>
        <end position="312"/>
    </location>
</feature>
<proteinExistence type="inferred from homology"/>
<dbReference type="AlphaFoldDB" id="A0AAU8H5H3"/>
<dbReference type="SUPFAM" id="SSF56655">
    <property type="entry name" value="Carbohydrate phosphatase"/>
    <property type="match status" value="1"/>
</dbReference>
<organism evidence="16">
    <name type="scientific">Thermodesulfovibrio obliviosus</name>
    <dbReference type="NCBI Taxonomy" id="3118332"/>
    <lineage>
        <taxon>Bacteria</taxon>
        <taxon>Pseudomonadati</taxon>
        <taxon>Nitrospirota</taxon>
        <taxon>Thermodesulfovibrionia</taxon>
        <taxon>Thermodesulfovibrionales</taxon>
        <taxon>Thermodesulfovibrionaceae</taxon>
        <taxon>Thermodesulfovibrio</taxon>
    </lineage>
</organism>
<protein>
    <recommendedName>
        <fullName evidence="10 12">Fructose-1,6-bisphosphatase class 1</fullName>
        <shortName evidence="12">FBPase class 1</shortName>
        <ecNumber evidence="4 12">3.1.3.11</ecNumber>
    </recommendedName>
    <alternativeName>
        <fullName evidence="11 12">D-fructose-1,6-bisphosphate 1-phosphohydrolase class 1</fullName>
    </alternativeName>
</protein>
<dbReference type="GO" id="GO:0030388">
    <property type="term" value="P:fructose 1,6-bisphosphate metabolic process"/>
    <property type="evidence" value="ECO:0007669"/>
    <property type="project" value="TreeGrafter"/>
</dbReference>
<dbReference type="InterPro" id="IPR028343">
    <property type="entry name" value="FBPtase"/>
</dbReference>
<dbReference type="InterPro" id="IPR044015">
    <property type="entry name" value="FBPase_C_dom"/>
</dbReference>
<dbReference type="InterPro" id="IPR020548">
    <property type="entry name" value="Fructose_bisphosphatase_AS"/>
</dbReference>
<dbReference type="NCBIfam" id="NF006778">
    <property type="entry name" value="PRK09293.1-1"/>
    <property type="match status" value="1"/>
</dbReference>
<comment type="catalytic activity">
    <reaction evidence="1 12">
        <text>beta-D-fructose 1,6-bisphosphate + H2O = beta-D-fructose 6-phosphate + phosphate</text>
        <dbReference type="Rhea" id="RHEA:11064"/>
        <dbReference type="ChEBI" id="CHEBI:15377"/>
        <dbReference type="ChEBI" id="CHEBI:32966"/>
        <dbReference type="ChEBI" id="CHEBI:43474"/>
        <dbReference type="ChEBI" id="CHEBI:57634"/>
        <dbReference type="EC" id="3.1.3.11"/>
    </reaction>
</comment>
<evidence type="ECO:0000256" key="11">
    <source>
        <dbReference type="ARBA" id="ARBA00081210"/>
    </source>
</evidence>
<dbReference type="GO" id="GO:0005986">
    <property type="term" value="P:sucrose biosynthetic process"/>
    <property type="evidence" value="ECO:0007669"/>
    <property type="project" value="TreeGrafter"/>
</dbReference>
<dbReference type="RefSeq" id="WP_353687085.1">
    <property type="nucleotide sequence ID" value="NZ_CP144374.1"/>
</dbReference>
<dbReference type="InterPro" id="IPR000146">
    <property type="entry name" value="FBPase_class-1"/>
</dbReference>
<feature type="binding site" evidence="12">
    <location>
        <position position="261"/>
    </location>
    <ligand>
        <name>Mg(2+)</name>
        <dbReference type="ChEBI" id="CHEBI:18420"/>
        <label>2</label>
    </ligand>
</feature>
<comment type="cofactor">
    <cofactor evidence="12">
        <name>Mg(2+)</name>
        <dbReference type="ChEBI" id="CHEBI:18420"/>
    </cofactor>
    <text evidence="12">Binds 2 magnesium ions per subunit.</text>
</comment>
<comment type="similarity">
    <text evidence="3 12 13">Belongs to the FBPase class 1 family.</text>
</comment>
<evidence type="ECO:0000256" key="3">
    <source>
        <dbReference type="ARBA" id="ARBA00010941"/>
    </source>
</evidence>
<dbReference type="PRINTS" id="PR00115">
    <property type="entry name" value="F16BPHPHTASE"/>
</dbReference>
<dbReference type="PANTHER" id="PTHR11556">
    <property type="entry name" value="FRUCTOSE-1,6-BISPHOSPHATASE-RELATED"/>
    <property type="match status" value="1"/>
</dbReference>
<feature type="domain" description="Fructose-1-6-bisphosphatase class I N-terminal" evidence="14">
    <location>
        <begin position="3"/>
        <end position="186"/>
    </location>
</feature>
<dbReference type="EC" id="3.1.3.11" evidence="4 12"/>
<evidence type="ECO:0000259" key="14">
    <source>
        <dbReference type="Pfam" id="PF00316"/>
    </source>
</evidence>
<dbReference type="GO" id="GO:0006002">
    <property type="term" value="P:fructose 6-phosphate metabolic process"/>
    <property type="evidence" value="ECO:0007669"/>
    <property type="project" value="TreeGrafter"/>
</dbReference>
<accession>A0AAU8H5H3</accession>
<evidence type="ECO:0000256" key="12">
    <source>
        <dbReference type="HAMAP-Rule" id="MF_01855"/>
    </source>
</evidence>
<keyword evidence="6 12" id="KW-0479">Metal-binding</keyword>
<dbReference type="HAMAP" id="MF_01855">
    <property type="entry name" value="FBPase_class1"/>
    <property type="match status" value="1"/>
</dbReference>
<comment type="caution">
    <text evidence="12">Lacks conserved residue(s) required for the propagation of feature annotation.</text>
</comment>
<evidence type="ECO:0000313" key="16">
    <source>
        <dbReference type="EMBL" id="XCH49454.1"/>
    </source>
</evidence>
<evidence type="ECO:0000259" key="15">
    <source>
        <dbReference type="Pfam" id="PF18913"/>
    </source>
</evidence>